<protein>
    <submittedName>
        <fullName evidence="1">Uncharacterized protein</fullName>
    </submittedName>
</protein>
<comment type="caution">
    <text evidence="1">The sequence shown here is derived from an EMBL/GenBank/DDBJ whole genome shotgun (WGS) entry which is preliminary data.</text>
</comment>
<gene>
    <name evidence="1" type="ORF">PsorP6_016549</name>
</gene>
<dbReference type="Proteomes" id="UP001163321">
    <property type="component" value="Chromosome 8"/>
</dbReference>
<evidence type="ECO:0000313" key="1">
    <source>
        <dbReference type="EMBL" id="KAI9906312.1"/>
    </source>
</evidence>
<evidence type="ECO:0000313" key="2">
    <source>
        <dbReference type="Proteomes" id="UP001163321"/>
    </source>
</evidence>
<sequence>MSNTSSSGNSGPQQEQQQLLLLTPRRRLRSGSGAGRGASFNNTDIDSLLALSRQKLPRGKEEWDLVAELNNAGRSKYNRLRKEADDKKRSVRDAKQVQKLIEKRSAVFVA</sequence>
<name>A0ACC0VJC7_9STRA</name>
<accession>A0ACC0VJC7</accession>
<proteinExistence type="predicted"/>
<keyword evidence="2" id="KW-1185">Reference proteome</keyword>
<dbReference type="EMBL" id="CM047587">
    <property type="protein sequence ID" value="KAI9906312.1"/>
    <property type="molecule type" value="Genomic_DNA"/>
</dbReference>
<organism evidence="1 2">
    <name type="scientific">Peronosclerospora sorghi</name>
    <dbReference type="NCBI Taxonomy" id="230839"/>
    <lineage>
        <taxon>Eukaryota</taxon>
        <taxon>Sar</taxon>
        <taxon>Stramenopiles</taxon>
        <taxon>Oomycota</taxon>
        <taxon>Peronosporomycetes</taxon>
        <taxon>Peronosporales</taxon>
        <taxon>Peronosporaceae</taxon>
        <taxon>Peronosclerospora</taxon>
    </lineage>
</organism>
<reference evidence="1 2" key="1">
    <citation type="journal article" date="2022" name="bioRxiv">
        <title>The genome of the oomycete Peronosclerospora sorghi, a cosmopolitan pathogen of maize and sorghum, is inflated with dispersed pseudogenes.</title>
        <authorList>
            <person name="Fletcher K."/>
            <person name="Martin F."/>
            <person name="Isakeit T."/>
            <person name="Cavanaugh K."/>
            <person name="Magill C."/>
            <person name="Michelmore R."/>
        </authorList>
    </citation>
    <scope>NUCLEOTIDE SEQUENCE [LARGE SCALE GENOMIC DNA]</scope>
    <source>
        <strain evidence="1">P6</strain>
    </source>
</reference>